<dbReference type="Pfam" id="PF01471">
    <property type="entry name" value="PG_binding_1"/>
    <property type="match status" value="1"/>
</dbReference>
<evidence type="ECO:0000313" key="3">
    <source>
        <dbReference type="EMBL" id="NHB76701.1"/>
    </source>
</evidence>
<feature type="signal peptide" evidence="1">
    <location>
        <begin position="1"/>
        <end position="24"/>
    </location>
</feature>
<feature type="domain" description="Peptidoglycan binding-like" evidence="2">
    <location>
        <begin position="169"/>
        <end position="223"/>
    </location>
</feature>
<name>A0ABX0G6H4_9RHOB</name>
<comment type="caution">
    <text evidence="3">The sequence shown here is derived from an EMBL/GenBank/DDBJ whole genome shotgun (WGS) entry which is preliminary data.</text>
</comment>
<dbReference type="SUPFAM" id="SSF50494">
    <property type="entry name" value="Trypsin-like serine proteases"/>
    <property type="match status" value="1"/>
</dbReference>
<dbReference type="InterPro" id="IPR009003">
    <property type="entry name" value="Peptidase_S1_PA"/>
</dbReference>
<gene>
    <name evidence="3" type="ORF">G8O29_08085</name>
</gene>
<evidence type="ECO:0000259" key="2">
    <source>
        <dbReference type="Pfam" id="PF01471"/>
    </source>
</evidence>
<dbReference type="SUPFAM" id="SSF47090">
    <property type="entry name" value="PGBD-like"/>
    <property type="match status" value="1"/>
</dbReference>
<dbReference type="InterPro" id="IPR036365">
    <property type="entry name" value="PGBD-like_sf"/>
</dbReference>
<dbReference type="RefSeq" id="WP_166402946.1">
    <property type="nucleotide sequence ID" value="NZ_JAANHS010000005.1"/>
</dbReference>
<sequence length="594" mass="62447">MFRPFAFLALLLVVLSLVPATRSAAQEGRAWVQIEAHPDLETARNRARAYAAEFPETAGFRLGSGWYGIALGPYPADEAPIRLGLLKREGRVPSDSFVADGARYGAQFYPEDGAAAALAETLAAAEPEPLPEPGPEAAPAEAVAAPDPVLLPDETRAEARDSEILLTPEERRALQSALRWFGFYPGAIDGAFGPGTRNAMAAWQEAQGVEATGILTTRQRRALLDAWQGDIAAFGFTEVVEAESGITVTLPLGLVEFDRYEPPFVHYRPKTPDGPRIVLISQPGDQAALYGLYDVLQTLDSVPLDGPRERGERSFRIRGTSAKADTTVSAQLKGGRIKGWMLISTPGNSARDARIVKAIEDSFSPDGASVLDPGMMAMAAETRAGLLAGLEVRKPRLSRTGFFVTPEGAVLTTTEAVEGCARVTIDRATEARVTLADAASGLAVLTPRTPLSPRAVAGFADAAPRPGAEVAVPGYSYEDRLPAPVITFGTLEDLTGLNGETALRRLALQSLPGDAGGPVLDGAGNVLGMLLPASPQGGRQMPDGVAFALSAEEITRLLAPAGIVPASANRTGPLTPAALSETATDVAALVSCWE</sequence>
<dbReference type="Gene3D" id="1.10.101.10">
    <property type="entry name" value="PGBD-like superfamily/PGBD"/>
    <property type="match status" value="1"/>
</dbReference>
<dbReference type="Proteomes" id="UP001515660">
    <property type="component" value="Unassembled WGS sequence"/>
</dbReference>
<organism evidence="3 4">
    <name type="scientific">Rhodobacter calidifons</name>
    <dbReference type="NCBI Taxonomy" id="2715277"/>
    <lineage>
        <taxon>Bacteria</taxon>
        <taxon>Pseudomonadati</taxon>
        <taxon>Pseudomonadota</taxon>
        <taxon>Alphaproteobacteria</taxon>
        <taxon>Rhodobacterales</taxon>
        <taxon>Rhodobacter group</taxon>
        <taxon>Rhodobacter</taxon>
    </lineage>
</organism>
<dbReference type="EMBL" id="JAANHS010000005">
    <property type="protein sequence ID" value="NHB76701.1"/>
    <property type="molecule type" value="Genomic_DNA"/>
</dbReference>
<dbReference type="Pfam" id="PF13365">
    <property type="entry name" value="Trypsin_2"/>
    <property type="match status" value="1"/>
</dbReference>
<evidence type="ECO:0000256" key="1">
    <source>
        <dbReference type="SAM" id="SignalP"/>
    </source>
</evidence>
<proteinExistence type="predicted"/>
<dbReference type="InterPro" id="IPR002477">
    <property type="entry name" value="Peptidoglycan-bd-like"/>
</dbReference>
<keyword evidence="1" id="KW-0732">Signal</keyword>
<dbReference type="Gene3D" id="2.40.10.120">
    <property type="match status" value="1"/>
</dbReference>
<evidence type="ECO:0000313" key="4">
    <source>
        <dbReference type="Proteomes" id="UP001515660"/>
    </source>
</evidence>
<reference evidence="3 4" key="1">
    <citation type="journal article" date="2022" name="Microorganisms">
        <title>Genome Sequence and Characterization of a Xanthorhodopsin-Containing, Aerobic Anoxygenic Phototrophic Rhodobacter Species, Isolated from Mesophilic Conditions at Yellowstone National Park.</title>
        <authorList>
            <person name="Kyndt J.A."/>
            <person name="Robertson S."/>
            <person name="Shoffstall I.B."/>
            <person name="Ramaley R.F."/>
            <person name="Meyer T.E."/>
        </authorList>
    </citation>
    <scope>NUCLEOTIDE SEQUENCE [LARGE SCALE GENOMIC DNA]</scope>
    <source>
        <strain evidence="3 4">M37P</strain>
    </source>
</reference>
<feature type="chain" id="PRO_5045735339" evidence="1">
    <location>
        <begin position="25"/>
        <end position="594"/>
    </location>
</feature>
<protein>
    <submittedName>
        <fullName evidence="3">Peptidoglycan-binding protein</fullName>
    </submittedName>
</protein>
<keyword evidence="4" id="KW-1185">Reference proteome</keyword>
<accession>A0ABX0G6H4</accession>
<dbReference type="InterPro" id="IPR036366">
    <property type="entry name" value="PGBDSf"/>
</dbReference>